<reference evidence="1" key="1">
    <citation type="journal article" date="2023" name="Plant Biotechnol. J.">
        <title>Chromosome-level wild Hevea brasiliensis genome provides new tools for genomic-assisted breeding and valuable loci to elevate rubber yield.</title>
        <authorList>
            <person name="Cheng H."/>
            <person name="Song X."/>
            <person name="Hu Y."/>
            <person name="Wu T."/>
            <person name="Yang Q."/>
            <person name="An Z."/>
            <person name="Feng S."/>
            <person name="Deng Z."/>
            <person name="Wu W."/>
            <person name="Zeng X."/>
            <person name="Tu M."/>
            <person name="Wang X."/>
            <person name="Huang H."/>
        </authorList>
    </citation>
    <scope>NUCLEOTIDE SEQUENCE</scope>
    <source>
        <strain evidence="1">MT/VB/25A 57/8</strain>
    </source>
</reference>
<evidence type="ECO:0000313" key="1">
    <source>
        <dbReference type="EMBL" id="KAJ9168476.1"/>
    </source>
</evidence>
<evidence type="ECO:0000313" key="2">
    <source>
        <dbReference type="Proteomes" id="UP001174677"/>
    </source>
</evidence>
<accession>A0ABQ9LKH8</accession>
<organism evidence="1 2">
    <name type="scientific">Hevea brasiliensis</name>
    <name type="common">Para rubber tree</name>
    <name type="synonym">Siphonia brasiliensis</name>
    <dbReference type="NCBI Taxonomy" id="3981"/>
    <lineage>
        <taxon>Eukaryota</taxon>
        <taxon>Viridiplantae</taxon>
        <taxon>Streptophyta</taxon>
        <taxon>Embryophyta</taxon>
        <taxon>Tracheophyta</taxon>
        <taxon>Spermatophyta</taxon>
        <taxon>Magnoliopsida</taxon>
        <taxon>eudicotyledons</taxon>
        <taxon>Gunneridae</taxon>
        <taxon>Pentapetalae</taxon>
        <taxon>rosids</taxon>
        <taxon>fabids</taxon>
        <taxon>Malpighiales</taxon>
        <taxon>Euphorbiaceae</taxon>
        <taxon>Crotonoideae</taxon>
        <taxon>Micrandreae</taxon>
        <taxon>Hevea</taxon>
    </lineage>
</organism>
<dbReference type="Proteomes" id="UP001174677">
    <property type="component" value="Chromosome 11"/>
</dbReference>
<proteinExistence type="predicted"/>
<name>A0ABQ9LKH8_HEVBR</name>
<gene>
    <name evidence="1" type="ORF">P3X46_019994</name>
</gene>
<protein>
    <submittedName>
        <fullName evidence="1">Uncharacterized protein</fullName>
    </submittedName>
</protein>
<keyword evidence="2" id="KW-1185">Reference proteome</keyword>
<comment type="caution">
    <text evidence="1">The sequence shown here is derived from an EMBL/GenBank/DDBJ whole genome shotgun (WGS) entry which is preliminary data.</text>
</comment>
<feature type="non-terminal residue" evidence="1">
    <location>
        <position position="67"/>
    </location>
</feature>
<dbReference type="EMBL" id="JARPOI010000011">
    <property type="protein sequence ID" value="KAJ9168476.1"/>
    <property type="molecule type" value="Genomic_DNA"/>
</dbReference>
<sequence>MPLLTVLTSKRCRGWSLNTVPGELPIDGVDWPLLGVKRSAGPEIDPDHDCGGLNSSGDPYFFLGARK</sequence>